<dbReference type="AlphaFoldDB" id="A0A0A9BPM4"/>
<evidence type="ECO:0000313" key="1">
    <source>
        <dbReference type="EMBL" id="JAD63145.1"/>
    </source>
</evidence>
<reference evidence="1" key="2">
    <citation type="journal article" date="2015" name="Data Brief">
        <title>Shoot transcriptome of the giant reed, Arundo donax.</title>
        <authorList>
            <person name="Barrero R.A."/>
            <person name="Guerrero F.D."/>
            <person name="Moolhuijzen P."/>
            <person name="Goolsby J.A."/>
            <person name="Tidwell J."/>
            <person name="Bellgard S.E."/>
            <person name="Bellgard M.I."/>
        </authorList>
    </citation>
    <scope>NUCLEOTIDE SEQUENCE</scope>
    <source>
        <tissue evidence="1">Shoot tissue taken approximately 20 cm above the soil surface</tissue>
    </source>
</reference>
<name>A0A0A9BPM4_ARUDO</name>
<protein>
    <submittedName>
        <fullName evidence="1">Uncharacterized protein</fullName>
    </submittedName>
</protein>
<accession>A0A0A9BPM4</accession>
<organism evidence="1">
    <name type="scientific">Arundo donax</name>
    <name type="common">Giant reed</name>
    <name type="synonym">Donax arundinaceus</name>
    <dbReference type="NCBI Taxonomy" id="35708"/>
    <lineage>
        <taxon>Eukaryota</taxon>
        <taxon>Viridiplantae</taxon>
        <taxon>Streptophyta</taxon>
        <taxon>Embryophyta</taxon>
        <taxon>Tracheophyta</taxon>
        <taxon>Spermatophyta</taxon>
        <taxon>Magnoliopsida</taxon>
        <taxon>Liliopsida</taxon>
        <taxon>Poales</taxon>
        <taxon>Poaceae</taxon>
        <taxon>PACMAD clade</taxon>
        <taxon>Arundinoideae</taxon>
        <taxon>Arundineae</taxon>
        <taxon>Arundo</taxon>
    </lineage>
</organism>
<sequence>MVLCPFTVSLRICSSAAFVFLVARWPPPTSMALPSSSVSLKS</sequence>
<reference evidence="1" key="1">
    <citation type="submission" date="2014-09" db="EMBL/GenBank/DDBJ databases">
        <authorList>
            <person name="Magalhaes I.L.F."/>
            <person name="Oliveira U."/>
            <person name="Santos F.R."/>
            <person name="Vidigal T.H.D.A."/>
            <person name="Brescovit A.D."/>
            <person name="Santos A.J."/>
        </authorList>
    </citation>
    <scope>NUCLEOTIDE SEQUENCE</scope>
    <source>
        <tissue evidence="1">Shoot tissue taken approximately 20 cm above the soil surface</tissue>
    </source>
</reference>
<proteinExistence type="predicted"/>
<dbReference type="EMBL" id="GBRH01234750">
    <property type="protein sequence ID" value="JAD63145.1"/>
    <property type="molecule type" value="Transcribed_RNA"/>
</dbReference>